<keyword evidence="3 6" id="KW-0472">Membrane</keyword>
<evidence type="ECO:0000313" key="7">
    <source>
        <dbReference type="EMBL" id="ORY75200.1"/>
    </source>
</evidence>
<dbReference type="PANTHER" id="PTHR43649:SF33">
    <property type="entry name" value="POLYGALACTURONAN_RHAMNOGALACTURONAN-BINDING PROTEIN YTCQ"/>
    <property type="match status" value="1"/>
</dbReference>
<evidence type="ECO:0000313" key="8">
    <source>
        <dbReference type="Proteomes" id="UP000193920"/>
    </source>
</evidence>
<organism evidence="7 8">
    <name type="scientific">Neocallimastix californiae</name>
    <dbReference type="NCBI Taxonomy" id="1754190"/>
    <lineage>
        <taxon>Eukaryota</taxon>
        <taxon>Fungi</taxon>
        <taxon>Fungi incertae sedis</taxon>
        <taxon>Chytridiomycota</taxon>
        <taxon>Chytridiomycota incertae sedis</taxon>
        <taxon>Neocallimastigomycetes</taxon>
        <taxon>Neocallimastigales</taxon>
        <taxon>Neocallimastigaceae</taxon>
        <taxon>Neocallimastix</taxon>
    </lineage>
</organism>
<keyword evidence="1" id="KW-1003">Cell membrane</keyword>
<protein>
    <submittedName>
        <fullName evidence="7">Periplasmic binding protein-like II</fullName>
    </submittedName>
</protein>
<dbReference type="PANTHER" id="PTHR43649">
    <property type="entry name" value="ARABINOSE-BINDING PROTEIN-RELATED"/>
    <property type="match status" value="1"/>
</dbReference>
<comment type="caution">
    <text evidence="7">The sequence shown here is derived from an EMBL/GenBank/DDBJ whole genome shotgun (WGS) entry which is preliminary data.</text>
</comment>
<evidence type="ECO:0000256" key="5">
    <source>
        <dbReference type="ARBA" id="ARBA00023288"/>
    </source>
</evidence>
<gene>
    <name evidence="7" type="ORF">LY90DRAFT_665933</name>
</gene>
<keyword evidence="8" id="KW-1185">Reference proteome</keyword>
<name>A0A1Y2EUG5_9FUNG</name>
<dbReference type="SUPFAM" id="SSF53850">
    <property type="entry name" value="Periplasmic binding protein-like II"/>
    <property type="match status" value="1"/>
</dbReference>
<keyword evidence="4" id="KW-0564">Palmitate</keyword>
<keyword evidence="6" id="KW-0812">Transmembrane</keyword>
<evidence type="ECO:0000256" key="2">
    <source>
        <dbReference type="ARBA" id="ARBA00022729"/>
    </source>
</evidence>
<proteinExistence type="predicted"/>
<keyword evidence="6" id="KW-1133">Transmembrane helix</keyword>
<dbReference type="Gene3D" id="3.40.190.10">
    <property type="entry name" value="Periplasmic binding protein-like II"/>
    <property type="match status" value="1"/>
</dbReference>
<feature type="transmembrane region" description="Helical" evidence="6">
    <location>
        <begin position="575"/>
        <end position="595"/>
    </location>
</feature>
<reference evidence="7 8" key="1">
    <citation type="submission" date="2016-08" db="EMBL/GenBank/DDBJ databases">
        <title>A Parts List for Fungal Cellulosomes Revealed by Comparative Genomics.</title>
        <authorList>
            <consortium name="DOE Joint Genome Institute"/>
            <person name="Haitjema C.H."/>
            <person name="Gilmore S.P."/>
            <person name="Henske J.K."/>
            <person name="Solomon K.V."/>
            <person name="De Groot R."/>
            <person name="Kuo A."/>
            <person name="Mondo S.J."/>
            <person name="Salamov A.A."/>
            <person name="Labutti K."/>
            <person name="Zhao Z."/>
            <person name="Chiniquy J."/>
            <person name="Barry K."/>
            <person name="Brewer H.M."/>
            <person name="Purvine S.O."/>
            <person name="Wright A.T."/>
            <person name="Boxma B."/>
            <person name="Van Alen T."/>
            <person name="Hackstein J.H."/>
            <person name="Baker S.E."/>
            <person name="Grigoriev I.V."/>
            <person name="O'Malley M.A."/>
        </authorList>
    </citation>
    <scope>NUCLEOTIDE SEQUENCE [LARGE SCALE GENOMIC DNA]</scope>
    <source>
        <strain evidence="7 8">G1</strain>
    </source>
</reference>
<dbReference type="AlphaFoldDB" id="A0A1Y2EUG5"/>
<feature type="transmembrane region" description="Helical" evidence="6">
    <location>
        <begin position="422"/>
        <end position="446"/>
    </location>
</feature>
<evidence type="ECO:0000256" key="6">
    <source>
        <dbReference type="SAM" id="Phobius"/>
    </source>
</evidence>
<feature type="transmembrane region" description="Helical" evidence="6">
    <location>
        <begin position="458"/>
        <end position="479"/>
    </location>
</feature>
<feature type="transmembrane region" description="Helical" evidence="6">
    <location>
        <begin position="636"/>
        <end position="660"/>
    </location>
</feature>
<evidence type="ECO:0000256" key="4">
    <source>
        <dbReference type="ARBA" id="ARBA00023139"/>
    </source>
</evidence>
<evidence type="ECO:0000256" key="3">
    <source>
        <dbReference type="ARBA" id="ARBA00023136"/>
    </source>
</evidence>
<accession>A0A1Y2EUG5</accession>
<keyword evidence="5" id="KW-0449">Lipoprotein</keyword>
<evidence type="ECO:0000256" key="1">
    <source>
        <dbReference type="ARBA" id="ARBA00022475"/>
    </source>
</evidence>
<keyword evidence="2" id="KW-0732">Signal</keyword>
<dbReference type="InterPro" id="IPR006059">
    <property type="entry name" value="SBP"/>
</dbReference>
<dbReference type="EMBL" id="MCOG01000026">
    <property type="protein sequence ID" value="ORY75200.1"/>
    <property type="molecule type" value="Genomic_DNA"/>
</dbReference>
<feature type="transmembrane region" description="Helical" evidence="6">
    <location>
        <begin position="607"/>
        <end position="630"/>
    </location>
</feature>
<dbReference type="Pfam" id="PF01547">
    <property type="entry name" value="SBP_bac_1"/>
    <property type="match status" value="1"/>
</dbReference>
<sequence>MNYVIIYITFFLLNIEVLNAVTINALTFAFIEKINLFGSLNNAFNKYAKENNLDISLHLTILSPNNSTKYINDYGSTLDFFFSRKSDEYDIFFYYDIYSNKFGPYFLDLGEYLPKDHIEMFDDVIIKNSCLYNNTVVGLPVTIDIDVLYSNEKLLKKYSKQIPKTWDELIDTCKYISEKEKKNNNNDLISYNGLFSESDVGIVSIYELIHSYRDSNYSEHPKINSKKTIDALNMIKRIKNEISSDLIFLSDDDLTINYLKSGNAIFLKFWYLQHNPVYKISALPGWKEGVSGTVIGGYNVGINKYSNECKKSAAVEFVKFVTSRDVQKEHIIKNHFFSGITSLYDEEDVCKIIDCDVIKSIQPFSVINLNHGEYDIDYYYKKYRNFFYEFIYEDQPISKVIKKVDDMTKYYHLSIKSDDSCIGLIILIFFFIFMLTFLLSLLLIFVKKLRVKFQFLPYDFWVLSISGSFIYMCSILTFYGKLTNLKCQLRMIFFSFGFILSLLPVLYILIIHYQNNLISKWIKQNRHKFLSVFISIVLLLNLLLLISPYDIVNIIVLNGENFQKCEIHSALGKNLILFMALLNCIIIISILILIYKEWNISATYYYTRFLVTSTVMDIFSLILFGIFNNIEINNYIAYYSILACNIYAFSISNYIFIFGVRLISQPNFYENLELKERFIKSNKSDTSSYSKNSDLSIEISKH</sequence>
<feature type="transmembrane region" description="Helical" evidence="6">
    <location>
        <begin position="532"/>
        <end position="555"/>
    </location>
</feature>
<dbReference type="STRING" id="1754190.A0A1Y2EUG5"/>
<dbReference type="Proteomes" id="UP000193920">
    <property type="component" value="Unassembled WGS sequence"/>
</dbReference>
<dbReference type="InterPro" id="IPR050490">
    <property type="entry name" value="Bact_solute-bd_prot1"/>
</dbReference>
<dbReference type="OrthoDB" id="2021138at2759"/>
<feature type="transmembrane region" description="Helical" evidence="6">
    <location>
        <begin position="491"/>
        <end position="511"/>
    </location>
</feature>